<dbReference type="InterPro" id="IPR003850">
    <property type="entry name" value="PurS"/>
</dbReference>
<dbReference type="InterPro" id="IPR036604">
    <property type="entry name" value="PurS-like_sf"/>
</dbReference>
<evidence type="ECO:0000256" key="6">
    <source>
        <dbReference type="NCBIfam" id="TIGR00302"/>
    </source>
</evidence>
<dbReference type="HAMAP" id="MF_01926">
    <property type="entry name" value="PurS"/>
    <property type="match status" value="1"/>
</dbReference>
<dbReference type="GO" id="GO:0009152">
    <property type="term" value="P:purine ribonucleotide biosynthetic process"/>
    <property type="evidence" value="ECO:0007669"/>
    <property type="project" value="UniProtKB-UniRule"/>
</dbReference>
<name>A0A0G2A587_9BACT</name>
<keyword evidence="3" id="KW-0547">Nucleotide-binding</keyword>
<dbReference type="SUPFAM" id="SSF82697">
    <property type="entry name" value="PurS-like"/>
    <property type="match status" value="1"/>
</dbReference>
<dbReference type="GO" id="GO:0004642">
    <property type="term" value="F:phosphoribosylformylglycinamidine synthase activity"/>
    <property type="evidence" value="ECO:0007669"/>
    <property type="project" value="UniProtKB-UniRule"/>
</dbReference>
<accession>A0A0G2A587</accession>
<reference evidence="7 8" key="1">
    <citation type="journal article" date="2015" name="Nature">
        <title>rRNA introns, odd ribosomes, and small enigmatic genomes across a large radiation of phyla.</title>
        <authorList>
            <person name="Brown C.T."/>
            <person name="Hug L.A."/>
            <person name="Thomas B.C."/>
            <person name="Sharon I."/>
            <person name="Castelle C.J."/>
            <person name="Singh A."/>
            <person name="Wilkins M.J."/>
            <person name="Williams K.H."/>
            <person name="Banfield J.F."/>
        </authorList>
    </citation>
    <scope>NUCLEOTIDE SEQUENCE [LARGE SCALE GENOMIC DNA]</scope>
</reference>
<dbReference type="AlphaFoldDB" id="A0A0G2A587"/>
<dbReference type="GO" id="GO:0005524">
    <property type="term" value="F:ATP binding"/>
    <property type="evidence" value="ECO:0007669"/>
    <property type="project" value="UniProtKB-KW"/>
</dbReference>
<organism evidence="7 8">
    <name type="scientific">Candidatus Uhrbacteria bacterium GW2011_GWC2_53_7</name>
    <dbReference type="NCBI Taxonomy" id="1618986"/>
    <lineage>
        <taxon>Bacteria</taxon>
        <taxon>Candidatus Uhriibacteriota</taxon>
    </lineage>
</organism>
<proteinExistence type="inferred from homology"/>
<dbReference type="PATRIC" id="fig|1618986.3.peg.357"/>
<dbReference type="PANTHER" id="PTHR34696:SF1">
    <property type="entry name" value="PHOSPHORIBOSYLFORMYLGLYCINAMIDINE SYNTHASE SUBUNIT PURS"/>
    <property type="match status" value="1"/>
</dbReference>
<keyword evidence="5" id="KW-0067">ATP-binding</keyword>
<evidence type="ECO:0000256" key="1">
    <source>
        <dbReference type="ARBA" id="ARBA00022490"/>
    </source>
</evidence>
<dbReference type="Proteomes" id="UP000033865">
    <property type="component" value="Unassembled WGS sequence"/>
</dbReference>
<keyword evidence="2" id="KW-0436">Ligase</keyword>
<evidence type="ECO:0000256" key="5">
    <source>
        <dbReference type="ARBA" id="ARBA00022840"/>
    </source>
</evidence>
<protein>
    <recommendedName>
        <fullName evidence="6">Phosphoribosylformylglycinamidine synthase subunit PurS</fullName>
    </recommendedName>
</protein>
<keyword evidence="1" id="KW-0963">Cytoplasm</keyword>
<dbReference type="NCBIfam" id="TIGR00302">
    <property type="entry name" value="phosphoribosylformylglycinamidine synthase subunit PurS"/>
    <property type="match status" value="1"/>
</dbReference>
<dbReference type="NCBIfam" id="NF004630">
    <property type="entry name" value="PRK05974.1"/>
    <property type="match status" value="1"/>
</dbReference>
<gene>
    <name evidence="7" type="ORF">UY82_C0030G0008</name>
</gene>
<feature type="non-terminal residue" evidence="7">
    <location>
        <position position="80"/>
    </location>
</feature>
<comment type="caution">
    <text evidence="7">The sequence shown here is derived from an EMBL/GenBank/DDBJ whole genome shotgun (WGS) entry which is preliminary data.</text>
</comment>
<dbReference type="EMBL" id="LCRN01000030">
    <property type="protein sequence ID" value="KKW36087.1"/>
    <property type="molecule type" value="Genomic_DNA"/>
</dbReference>
<evidence type="ECO:0000256" key="3">
    <source>
        <dbReference type="ARBA" id="ARBA00022741"/>
    </source>
</evidence>
<keyword evidence="4" id="KW-0658">Purine biosynthesis</keyword>
<dbReference type="Pfam" id="PF02700">
    <property type="entry name" value="PurS"/>
    <property type="match status" value="1"/>
</dbReference>
<evidence type="ECO:0000256" key="4">
    <source>
        <dbReference type="ARBA" id="ARBA00022755"/>
    </source>
</evidence>
<evidence type="ECO:0000313" key="8">
    <source>
        <dbReference type="Proteomes" id="UP000033865"/>
    </source>
</evidence>
<evidence type="ECO:0000256" key="2">
    <source>
        <dbReference type="ARBA" id="ARBA00022598"/>
    </source>
</evidence>
<sequence length="80" mass="8862">MSVPVYNARIIVTLRKSILDPQGKAVELGIHTMGYTNVEQVRIGKFIEMQIDAPNQGAAEKVAREAAQKLLANPVMEDFH</sequence>
<dbReference type="PANTHER" id="PTHR34696">
    <property type="entry name" value="PHOSPHORIBOSYLFORMYLGLYCINAMIDINE SYNTHASE SUBUNIT PURS"/>
    <property type="match status" value="1"/>
</dbReference>
<dbReference type="Gene3D" id="3.30.1280.10">
    <property type="entry name" value="Phosphoribosylformylglycinamidine synthase subunit PurS"/>
    <property type="match status" value="1"/>
</dbReference>
<evidence type="ECO:0000313" key="7">
    <source>
        <dbReference type="EMBL" id="KKW36087.1"/>
    </source>
</evidence>